<dbReference type="Proteomes" id="UP000887579">
    <property type="component" value="Unplaced"/>
</dbReference>
<proteinExistence type="predicted"/>
<protein>
    <submittedName>
        <fullName evidence="2">Uncharacterized protein</fullName>
    </submittedName>
</protein>
<dbReference type="WBParaSite" id="ES5_v2.g25162.t1">
    <property type="protein sequence ID" value="ES5_v2.g25162.t1"/>
    <property type="gene ID" value="ES5_v2.g25162"/>
</dbReference>
<evidence type="ECO:0000313" key="1">
    <source>
        <dbReference type="Proteomes" id="UP000887579"/>
    </source>
</evidence>
<accession>A0AC34G5Y0</accession>
<reference evidence="2" key="1">
    <citation type="submission" date="2022-11" db="UniProtKB">
        <authorList>
            <consortium name="WormBaseParasite"/>
        </authorList>
    </citation>
    <scope>IDENTIFICATION</scope>
</reference>
<name>A0AC34G5Y0_9BILA</name>
<evidence type="ECO:0000313" key="2">
    <source>
        <dbReference type="WBParaSite" id="ES5_v2.g25162.t1"/>
    </source>
</evidence>
<organism evidence="1 2">
    <name type="scientific">Panagrolaimus sp. ES5</name>
    <dbReference type="NCBI Taxonomy" id="591445"/>
    <lineage>
        <taxon>Eukaryota</taxon>
        <taxon>Metazoa</taxon>
        <taxon>Ecdysozoa</taxon>
        <taxon>Nematoda</taxon>
        <taxon>Chromadorea</taxon>
        <taxon>Rhabditida</taxon>
        <taxon>Tylenchina</taxon>
        <taxon>Panagrolaimomorpha</taxon>
        <taxon>Panagrolaimoidea</taxon>
        <taxon>Panagrolaimidae</taxon>
        <taxon>Panagrolaimus</taxon>
    </lineage>
</organism>
<sequence>MEEKIWNALTGTFKDSTYQADIHLNIPEAHCLQLTQSRSIKMFETLPDEAKELLSGRWQRFYNLLEEIKELQEGEYLLVENEDEMLEIWTEAIASDDAKWTRKKIEEKSLLVKSEAIHNEPIEFSSRFNEFSNRFNGIAIHTPLVWHIVKSRIPASFLPPNPNKNFNHQRGGRGGFRGRRGGRGGGFRGRGRGHGGNRGNRGGRGESSSDRKPVVYTDHDANPFDLFDE</sequence>